<organism evidence="1 2">
    <name type="scientific">Streptomyces luteosporeus</name>
    <dbReference type="NCBI Taxonomy" id="173856"/>
    <lineage>
        <taxon>Bacteria</taxon>
        <taxon>Bacillati</taxon>
        <taxon>Actinomycetota</taxon>
        <taxon>Actinomycetes</taxon>
        <taxon>Kitasatosporales</taxon>
        <taxon>Streptomycetaceae</taxon>
        <taxon>Streptomyces</taxon>
    </lineage>
</organism>
<sequence>MTTPWTDHLQLEAFVKQFELADRLGHDAFGEYAAVADELDELYLTQAQQFLQELDPDGAAERFAEVVRLNETLLARADRELARPERVAPDYRTDLIAWRTEAADLAVYAQGEALLAQAMQRRLSGDLRGAVDLYEQAQEQFGQLAEESEARGGLGELKALLSGTDAGFCQGVLAMGAGAYQQAREIFRQVRATYQEIRRELADDAPDVGGGPPGAGTPAGQVAWEVEAQLAYADMMFQLASFFDHVRSGHPDRAEECICEAVGLYEEWMNLVIAQGCAPLQRRVMLMELSNLRGWQGWVRADVARERRDWQRCREHLTRAEQAWSACADLSARLSVTGRASLPFEMSNIEMLLETSRRRYQRERELWQEIERLTAQLRAQGRVEVHSHGGYGGHGGRGGAGGSIGMSENQEHHYSTYNFPGANVGAAGDGARAERFQQFTGLRPGDFRHLAEELEDLAVTMGGAATDETRRAAVRAVRAAAEGARAQDESAVRRHLRAAGAWALDMAARLGVSAAEAAVRGALGG</sequence>
<dbReference type="RefSeq" id="WP_344437219.1">
    <property type="nucleotide sequence ID" value="NZ_BAAASL010000017.1"/>
</dbReference>
<comment type="caution">
    <text evidence="1">The sequence shown here is derived from an EMBL/GenBank/DDBJ whole genome shotgun (WGS) entry which is preliminary data.</text>
</comment>
<reference evidence="1 2" key="1">
    <citation type="journal article" date="2019" name="Int. J. Syst. Evol. Microbiol.">
        <title>The Global Catalogue of Microorganisms (GCM) 10K type strain sequencing project: providing services to taxonomists for standard genome sequencing and annotation.</title>
        <authorList>
            <consortium name="The Broad Institute Genomics Platform"/>
            <consortium name="The Broad Institute Genome Sequencing Center for Infectious Disease"/>
            <person name="Wu L."/>
            <person name="Ma J."/>
        </authorList>
    </citation>
    <scope>NUCLEOTIDE SEQUENCE [LARGE SCALE GENOMIC DNA]</scope>
    <source>
        <strain evidence="1 2">JCM 4542</strain>
    </source>
</reference>
<dbReference type="EMBL" id="BAAASL010000017">
    <property type="protein sequence ID" value="GAA2721521.1"/>
    <property type="molecule type" value="Genomic_DNA"/>
</dbReference>
<name>A0ABN3TZ54_9ACTN</name>
<gene>
    <name evidence="1" type="ORF">GCM10010315_44560</name>
</gene>
<accession>A0ABN3TZ54</accession>
<proteinExistence type="predicted"/>
<keyword evidence="2" id="KW-1185">Reference proteome</keyword>
<evidence type="ECO:0000313" key="2">
    <source>
        <dbReference type="Proteomes" id="UP001500886"/>
    </source>
</evidence>
<evidence type="ECO:0000313" key="1">
    <source>
        <dbReference type="EMBL" id="GAA2721521.1"/>
    </source>
</evidence>
<protein>
    <submittedName>
        <fullName evidence="1">Uncharacterized protein</fullName>
    </submittedName>
</protein>
<dbReference type="Proteomes" id="UP001500886">
    <property type="component" value="Unassembled WGS sequence"/>
</dbReference>